<keyword evidence="1" id="KW-1133">Transmembrane helix</keyword>
<gene>
    <name evidence="2" type="ORF">H9784_00335</name>
</gene>
<dbReference type="AlphaFoldDB" id="A0A9D2HLH4"/>
<organism evidence="2 3">
    <name type="scientific">Candidatus Desulfovibrio intestinavium</name>
    <dbReference type="NCBI Taxonomy" id="2838534"/>
    <lineage>
        <taxon>Bacteria</taxon>
        <taxon>Pseudomonadati</taxon>
        <taxon>Thermodesulfobacteriota</taxon>
        <taxon>Desulfovibrionia</taxon>
        <taxon>Desulfovibrionales</taxon>
        <taxon>Desulfovibrionaceae</taxon>
        <taxon>Desulfovibrio</taxon>
    </lineage>
</organism>
<keyword evidence="1" id="KW-0472">Membrane</keyword>
<reference evidence="2" key="2">
    <citation type="submission" date="2021-04" db="EMBL/GenBank/DDBJ databases">
        <authorList>
            <person name="Gilroy R."/>
        </authorList>
    </citation>
    <scope>NUCLEOTIDE SEQUENCE</scope>
    <source>
        <strain evidence="2">5032</strain>
    </source>
</reference>
<dbReference type="EMBL" id="DWZD01000005">
    <property type="protein sequence ID" value="HJA78009.1"/>
    <property type="molecule type" value="Genomic_DNA"/>
</dbReference>
<accession>A0A9D2HLH4</accession>
<evidence type="ECO:0000313" key="3">
    <source>
        <dbReference type="Proteomes" id="UP000823821"/>
    </source>
</evidence>
<evidence type="ECO:0000313" key="2">
    <source>
        <dbReference type="EMBL" id="HJA78009.1"/>
    </source>
</evidence>
<evidence type="ECO:0000256" key="1">
    <source>
        <dbReference type="SAM" id="Phobius"/>
    </source>
</evidence>
<name>A0A9D2HLH4_9BACT</name>
<keyword evidence="1" id="KW-0812">Transmembrane</keyword>
<reference evidence="2" key="1">
    <citation type="journal article" date="2021" name="PeerJ">
        <title>Extensive microbial diversity within the chicken gut microbiome revealed by metagenomics and culture.</title>
        <authorList>
            <person name="Gilroy R."/>
            <person name="Ravi A."/>
            <person name="Getino M."/>
            <person name="Pursley I."/>
            <person name="Horton D.L."/>
            <person name="Alikhan N.F."/>
            <person name="Baker D."/>
            <person name="Gharbi K."/>
            <person name="Hall N."/>
            <person name="Watson M."/>
            <person name="Adriaenssens E.M."/>
            <person name="Foster-Nyarko E."/>
            <person name="Jarju S."/>
            <person name="Secka A."/>
            <person name="Antonio M."/>
            <person name="Oren A."/>
            <person name="Chaudhuri R.R."/>
            <person name="La Ragione R."/>
            <person name="Hildebrand F."/>
            <person name="Pallen M.J."/>
        </authorList>
    </citation>
    <scope>NUCLEOTIDE SEQUENCE</scope>
    <source>
        <strain evidence="2">5032</strain>
    </source>
</reference>
<dbReference type="Proteomes" id="UP000823821">
    <property type="component" value="Unassembled WGS sequence"/>
</dbReference>
<proteinExistence type="predicted"/>
<sequence length="100" mass="11525">MPLRFLRDMVFNDSEKTVPNGLSMQQQLQSLGIFTTLERPVQHPFKVFCKELLYYSATAFVITAVLLSIILPATERFLSSLPDSTFFIRELKELLHFIKG</sequence>
<feature type="transmembrane region" description="Helical" evidence="1">
    <location>
        <begin position="52"/>
        <end position="73"/>
    </location>
</feature>
<protein>
    <submittedName>
        <fullName evidence="2">Uncharacterized protein</fullName>
    </submittedName>
</protein>
<comment type="caution">
    <text evidence="2">The sequence shown here is derived from an EMBL/GenBank/DDBJ whole genome shotgun (WGS) entry which is preliminary data.</text>
</comment>